<dbReference type="PANTHER" id="PTHR31019:SF1">
    <property type="entry name" value="SMALL INTEGRAL MEMBRANE PROTEIN 14"/>
    <property type="match status" value="1"/>
</dbReference>
<accession>A0A811Z070</accession>
<sequence length="144" mass="16620">MAEGGFDPRECVCSHEHSQSYYTDRIITMVLMTWMVIAVILFLLRPPNLRGSNLIGKPTSPHNGQDPTAPSSIAVRDFSGLWILMESCLTFRSFIHFEFIFVYGAREWSSFILLHVDVQFSQHHLLKRLSFFQWIVFPPLSNIS</sequence>
<gene>
    <name evidence="3" type="ORF">NYPRO_LOCUS14908</name>
</gene>
<dbReference type="PANTHER" id="PTHR31019">
    <property type="entry name" value="SMALL INTEGRAL MEMBRANE PROTEIN 14"/>
    <property type="match status" value="1"/>
</dbReference>
<dbReference type="Pfam" id="PF11027">
    <property type="entry name" value="DUF2615"/>
    <property type="match status" value="1"/>
</dbReference>
<dbReference type="InterPro" id="IPR020309">
    <property type="entry name" value="Smim-14"/>
</dbReference>
<keyword evidence="4" id="KW-1185">Reference proteome</keyword>
<dbReference type="EMBL" id="CAJHUB010000754">
    <property type="protein sequence ID" value="CAD7682116.1"/>
    <property type="molecule type" value="Genomic_DNA"/>
</dbReference>
<evidence type="ECO:0000256" key="2">
    <source>
        <dbReference type="SAM" id="Phobius"/>
    </source>
</evidence>
<dbReference type="GO" id="GO:0005783">
    <property type="term" value="C:endoplasmic reticulum"/>
    <property type="evidence" value="ECO:0007669"/>
    <property type="project" value="TreeGrafter"/>
</dbReference>
<dbReference type="Proteomes" id="UP000645828">
    <property type="component" value="Unassembled WGS sequence"/>
</dbReference>
<evidence type="ECO:0000313" key="3">
    <source>
        <dbReference type="EMBL" id="CAD7682116.1"/>
    </source>
</evidence>
<name>A0A811Z070_NYCPR</name>
<keyword evidence="2" id="KW-0472">Membrane</keyword>
<feature type="transmembrane region" description="Helical" evidence="2">
    <location>
        <begin position="26"/>
        <end position="44"/>
    </location>
</feature>
<keyword evidence="2" id="KW-0812">Transmembrane</keyword>
<evidence type="ECO:0000256" key="1">
    <source>
        <dbReference type="ARBA" id="ARBA00017902"/>
    </source>
</evidence>
<organism evidence="3 4">
    <name type="scientific">Nyctereutes procyonoides</name>
    <name type="common">Raccoon dog</name>
    <name type="synonym">Canis procyonoides</name>
    <dbReference type="NCBI Taxonomy" id="34880"/>
    <lineage>
        <taxon>Eukaryota</taxon>
        <taxon>Metazoa</taxon>
        <taxon>Chordata</taxon>
        <taxon>Craniata</taxon>
        <taxon>Vertebrata</taxon>
        <taxon>Euteleostomi</taxon>
        <taxon>Mammalia</taxon>
        <taxon>Eutheria</taxon>
        <taxon>Laurasiatheria</taxon>
        <taxon>Carnivora</taxon>
        <taxon>Caniformia</taxon>
        <taxon>Canidae</taxon>
        <taxon>Nyctereutes</taxon>
    </lineage>
</organism>
<proteinExistence type="predicted"/>
<protein>
    <recommendedName>
        <fullName evidence="1">Small integral membrane protein 14</fullName>
    </recommendedName>
</protein>
<comment type="caution">
    <text evidence="3">The sequence shown here is derived from an EMBL/GenBank/DDBJ whole genome shotgun (WGS) entry which is preliminary data.</text>
</comment>
<reference evidence="3" key="1">
    <citation type="submission" date="2020-12" db="EMBL/GenBank/DDBJ databases">
        <authorList>
            <consortium name="Molecular Ecology Group"/>
        </authorList>
    </citation>
    <scope>NUCLEOTIDE SEQUENCE</scope>
    <source>
        <strain evidence="3">TBG_1078</strain>
    </source>
</reference>
<dbReference type="AlphaFoldDB" id="A0A811Z070"/>
<keyword evidence="2" id="KW-1133">Transmembrane helix</keyword>
<evidence type="ECO:0000313" key="4">
    <source>
        <dbReference type="Proteomes" id="UP000645828"/>
    </source>
</evidence>